<evidence type="ECO:0000256" key="9">
    <source>
        <dbReference type="ARBA" id="ARBA00022771"/>
    </source>
</evidence>
<dbReference type="SMART" id="SM00184">
    <property type="entry name" value="RING"/>
    <property type="match status" value="1"/>
</dbReference>
<dbReference type="Pfam" id="PF13639">
    <property type="entry name" value="zf-RING_2"/>
    <property type="match status" value="1"/>
</dbReference>
<comment type="caution">
    <text evidence="18">The sequence shown here is derived from an EMBL/GenBank/DDBJ whole genome shotgun (WGS) entry which is preliminary data.</text>
</comment>
<keyword evidence="13 16" id="KW-0472">Membrane</keyword>
<evidence type="ECO:0000256" key="3">
    <source>
        <dbReference type="ARBA" id="ARBA00004906"/>
    </source>
</evidence>
<evidence type="ECO:0000256" key="8">
    <source>
        <dbReference type="ARBA" id="ARBA00022729"/>
    </source>
</evidence>
<evidence type="ECO:0000256" key="2">
    <source>
        <dbReference type="ARBA" id="ARBA00004167"/>
    </source>
</evidence>
<dbReference type="CDD" id="cd16461">
    <property type="entry name" value="RING-H2_EL5-like"/>
    <property type="match status" value="1"/>
</dbReference>
<comment type="subcellular location">
    <subcellularLocation>
        <location evidence="2">Membrane</location>
        <topology evidence="2">Single-pass membrane protein</topology>
    </subcellularLocation>
</comment>
<evidence type="ECO:0000313" key="18">
    <source>
        <dbReference type="EMBL" id="RZB68933.1"/>
    </source>
</evidence>
<dbReference type="FunFam" id="3.30.40.10:FF:000285">
    <property type="entry name" value="RING-H2 finger protein ATL43"/>
    <property type="match status" value="1"/>
</dbReference>
<evidence type="ECO:0000256" key="13">
    <source>
        <dbReference type="ARBA" id="ARBA00023136"/>
    </source>
</evidence>
<feature type="domain" description="RING-type" evidence="17">
    <location>
        <begin position="136"/>
        <end position="178"/>
    </location>
</feature>
<dbReference type="PANTHER" id="PTHR46539:SF18">
    <property type="entry name" value="RING-H2 FINGER PROTEIN ATL4J"/>
    <property type="match status" value="1"/>
</dbReference>
<comment type="catalytic activity">
    <reaction evidence="1">
        <text>S-ubiquitinyl-[E2 ubiquitin-conjugating enzyme]-L-cysteine + [acceptor protein]-L-lysine = [E2 ubiquitin-conjugating enzyme]-L-cysteine + N(6)-ubiquitinyl-[acceptor protein]-L-lysine.</text>
        <dbReference type="EC" id="2.3.2.27"/>
    </reaction>
</comment>
<gene>
    <name evidence="18" type="ORF">D0Y65_038637</name>
</gene>
<keyword evidence="8" id="KW-0732">Signal</keyword>
<dbReference type="Gene3D" id="3.30.40.10">
    <property type="entry name" value="Zinc/RING finger domain, C3HC4 (zinc finger)"/>
    <property type="match status" value="1"/>
</dbReference>
<keyword evidence="11" id="KW-0862">Zinc</keyword>
<evidence type="ECO:0000256" key="6">
    <source>
        <dbReference type="ARBA" id="ARBA00022692"/>
    </source>
</evidence>
<dbReference type="SUPFAM" id="SSF57850">
    <property type="entry name" value="RING/U-box"/>
    <property type="match status" value="1"/>
</dbReference>
<dbReference type="EMBL" id="QZWG01000014">
    <property type="protein sequence ID" value="RZB68933.1"/>
    <property type="molecule type" value="Genomic_DNA"/>
</dbReference>
<keyword evidence="5" id="KW-0808">Transferase</keyword>
<dbReference type="Proteomes" id="UP000289340">
    <property type="component" value="Chromosome 14"/>
</dbReference>
<evidence type="ECO:0000256" key="10">
    <source>
        <dbReference type="ARBA" id="ARBA00022786"/>
    </source>
</evidence>
<dbReference type="AlphaFoldDB" id="A0A445H5N9"/>
<evidence type="ECO:0000256" key="16">
    <source>
        <dbReference type="SAM" id="Phobius"/>
    </source>
</evidence>
<sequence length="411" mass="47140">MANCNIICNYPFKNHLPVFINMMVLSFISNVQAQDSTDTDTLPADFPQPVRPSKVVVIVALSILFTFSFLLLLYIRFRRITPLELIQRSSHHSPNFQATTRSNSRSRLSGIDRQVIEALPFFRFSSLKGSKQGLECTVCLSQFEDTEILRLLPKCKHTFHMNCIDKWLESHSSCPLCRNSIDPLDIKNFTYSISSRSLRVPSNLTEDTNLEIFVHRESSSRFNMGSRFWNLGRNNKEERLLDQQVDGKHMHKFNHKIVVSDVVTRSRWSDLNSSDMLSLNSEMLLDMSSRRFSPSNEMIRGDSSLPFIFNDDESSFTLLNTAEKRSMSEIARVPRFIETCKQNRTEAGVASSGSNEREERLRRIWLGIAQRTVQCGAGKRHKWNKAEVDPVRIKRLTWGIETGSGPFATFA</sequence>
<name>A0A445H5N9_GLYSO</name>
<evidence type="ECO:0000256" key="11">
    <source>
        <dbReference type="ARBA" id="ARBA00022833"/>
    </source>
</evidence>
<evidence type="ECO:0000256" key="4">
    <source>
        <dbReference type="ARBA" id="ARBA00012483"/>
    </source>
</evidence>
<evidence type="ECO:0000256" key="15">
    <source>
        <dbReference type="PROSITE-ProRule" id="PRU00175"/>
    </source>
</evidence>
<dbReference type="InterPro" id="IPR013083">
    <property type="entry name" value="Znf_RING/FYVE/PHD"/>
</dbReference>
<dbReference type="PROSITE" id="PS50089">
    <property type="entry name" value="ZF_RING_2"/>
    <property type="match status" value="1"/>
</dbReference>
<keyword evidence="10" id="KW-0833">Ubl conjugation pathway</keyword>
<keyword evidence="12 16" id="KW-1133">Transmembrane helix</keyword>
<keyword evidence="9 15" id="KW-0863">Zinc-finger</keyword>
<evidence type="ECO:0000256" key="12">
    <source>
        <dbReference type="ARBA" id="ARBA00022989"/>
    </source>
</evidence>
<dbReference type="GO" id="GO:0008270">
    <property type="term" value="F:zinc ion binding"/>
    <property type="evidence" value="ECO:0007669"/>
    <property type="project" value="UniProtKB-KW"/>
</dbReference>
<evidence type="ECO:0000256" key="5">
    <source>
        <dbReference type="ARBA" id="ARBA00022679"/>
    </source>
</evidence>
<keyword evidence="6 16" id="KW-0812">Transmembrane</keyword>
<dbReference type="EC" id="2.3.2.27" evidence="4"/>
<dbReference type="GO" id="GO:0016020">
    <property type="term" value="C:membrane"/>
    <property type="evidence" value="ECO:0007669"/>
    <property type="project" value="UniProtKB-SubCell"/>
</dbReference>
<dbReference type="GO" id="GO:0061630">
    <property type="term" value="F:ubiquitin protein ligase activity"/>
    <property type="evidence" value="ECO:0007669"/>
    <property type="project" value="UniProtKB-EC"/>
</dbReference>
<keyword evidence="19" id="KW-1185">Reference proteome</keyword>
<feature type="transmembrane region" description="Helical" evidence="16">
    <location>
        <begin position="55"/>
        <end position="75"/>
    </location>
</feature>
<keyword evidence="7" id="KW-0479">Metal-binding</keyword>
<dbReference type="InterPro" id="IPR001841">
    <property type="entry name" value="Znf_RING"/>
</dbReference>
<comment type="similarity">
    <text evidence="14">Belongs to the RING-type zinc finger family. ATL subfamily.</text>
</comment>
<dbReference type="PANTHER" id="PTHR46539">
    <property type="entry name" value="E3 UBIQUITIN-PROTEIN LIGASE ATL42"/>
    <property type="match status" value="1"/>
</dbReference>
<comment type="pathway">
    <text evidence="3">Protein modification; protein ubiquitination.</text>
</comment>
<proteinExistence type="inferred from homology"/>
<organism evidence="18 19">
    <name type="scientific">Glycine soja</name>
    <name type="common">Wild soybean</name>
    <dbReference type="NCBI Taxonomy" id="3848"/>
    <lineage>
        <taxon>Eukaryota</taxon>
        <taxon>Viridiplantae</taxon>
        <taxon>Streptophyta</taxon>
        <taxon>Embryophyta</taxon>
        <taxon>Tracheophyta</taxon>
        <taxon>Spermatophyta</taxon>
        <taxon>Magnoliopsida</taxon>
        <taxon>eudicotyledons</taxon>
        <taxon>Gunneridae</taxon>
        <taxon>Pentapetalae</taxon>
        <taxon>rosids</taxon>
        <taxon>fabids</taxon>
        <taxon>Fabales</taxon>
        <taxon>Fabaceae</taxon>
        <taxon>Papilionoideae</taxon>
        <taxon>50 kb inversion clade</taxon>
        <taxon>NPAAA clade</taxon>
        <taxon>indigoferoid/millettioid clade</taxon>
        <taxon>Phaseoleae</taxon>
        <taxon>Glycine</taxon>
        <taxon>Glycine subgen. Soja</taxon>
    </lineage>
</organism>
<protein>
    <recommendedName>
        <fullName evidence="4">RING-type E3 ubiquitin transferase</fullName>
        <ecNumber evidence="4">2.3.2.27</ecNumber>
    </recommendedName>
</protein>
<evidence type="ECO:0000259" key="17">
    <source>
        <dbReference type="PROSITE" id="PS50089"/>
    </source>
</evidence>
<evidence type="ECO:0000313" key="19">
    <source>
        <dbReference type="Proteomes" id="UP000289340"/>
    </source>
</evidence>
<evidence type="ECO:0000256" key="1">
    <source>
        <dbReference type="ARBA" id="ARBA00000900"/>
    </source>
</evidence>
<reference evidence="18 19" key="1">
    <citation type="submission" date="2018-09" db="EMBL/GenBank/DDBJ databases">
        <title>A high-quality reference genome of wild soybean provides a powerful tool to mine soybean genomes.</title>
        <authorList>
            <person name="Xie M."/>
            <person name="Chung C.Y.L."/>
            <person name="Li M.-W."/>
            <person name="Wong F.-L."/>
            <person name="Chan T.-F."/>
            <person name="Lam H.-M."/>
        </authorList>
    </citation>
    <scope>NUCLEOTIDE SEQUENCE [LARGE SCALE GENOMIC DNA]</scope>
    <source>
        <strain evidence="19">cv. W05</strain>
        <tissue evidence="18">Hypocotyl of etiolated seedlings</tissue>
    </source>
</reference>
<accession>A0A445H5N9</accession>
<evidence type="ECO:0000256" key="7">
    <source>
        <dbReference type="ARBA" id="ARBA00022723"/>
    </source>
</evidence>
<evidence type="ECO:0000256" key="14">
    <source>
        <dbReference type="ARBA" id="ARBA00024209"/>
    </source>
</evidence>